<accession>A8Q6J9</accession>
<organism evidence="5 6">
    <name type="scientific">Malassezia globosa (strain ATCC MYA-4612 / CBS 7966)</name>
    <name type="common">Dandruff-associated fungus</name>
    <dbReference type="NCBI Taxonomy" id="425265"/>
    <lineage>
        <taxon>Eukaryota</taxon>
        <taxon>Fungi</taxon>
        <taxon>Dikarya</taxon>
        <taxon>Basidiomycota</taxon>
        <taxon>Ustilaginomycotina</taxon>
        <taxon>Malasseziomycetes</taxon>
        <taxon>Malasseziales</taxon>
        <taxon>Malasseziaceae</taxon>
        <taxon>Malassezia</taxon>
    </lineage>
</organism>
<dbReference type="InterPro" id="IPR015943">
    <property type="entry name" value="WD40/YVTN_repeat-like_dom_sf"/>
</dbReference>
<dbReference type="EMBL" id="AAYY01000010">
    <property type="protein sequence ID" value="EDP42789.1"/>
    <property type="molecule type" value="Genomic_DNA"/>
</dbReference>
<dbReference type="OMA" id="WIIAGYE"/>
<dbReference type="KEGG" id="mgl:MGL_2989"/>
<evidence type="ECO:0000256" key="2">
    <source>
        <dbReference type="ARBA" id="ARBA00022737"/>
    </source>
</evidence>
<name>A8Q6J9_MALGO</name>
<dbReference type="SMART" id="SM00320">
    <property type="entry name" value="WD40"/>
    <property type="match status" value="3"/>
</dbReference>
<dbReference type="GeneID" id="5854310"/>
<dbReference type="OrthoDB" id="7668193at2759"/>
<dbReference type="InParanoid" id="A8Q6J9"/>
<dbReference type="InterPro" id="IPR001680">
    <property type="entry name" value="WD40_rpt"/>
</dbReference>
<dbReference type="STRING" id="425265.A8Q6J9"/>
<dbReference type="SUPFAM" id="SSF50978">
    <property type="entry name" value="WD40 repeat-like"/>
    <property type="match status" value="1"/>
</dbReference>
<evidence type="ECO:0000313" key="5">
    <source>
        <dbReference type="EMBL" id="EDP42789.1"/>
    </source>
</evidence>
<dbReference type="Proteomes" id="UP000008837">
    <property type="component" value="Unassembled WGS sequence"/>
</dbReference>
<gene>
    <name evidence="5" type="ORF">MGL_2989</name>
</gene>
<keyword evidence="1" id="KW-0853">WD repeat</keyword>
<dbReference type="FunCoup" id="A8Q6J9">
    <property type="interactions" value="143"/>
</dbReference>
<dbReference type="PANTHER" id="PTHR19854:SF1">
    <property type="entry name" value="GUANINE NUCLEOTIDE-BINDING PROTEIN SUBUNIT BETA-LIKE PROTEIN 1"/>
    <property type="match status" value="1"/>
</dbReference>
<reference evidence="5 6" key="1">
    <citation type="journal article" date="2007" name="Proc. Natl. Acad. Sci. U.S.A.">
        <title>Dandruff-associated Malassezia genomes reveal convergent and divergent virulence traits shared with plant and human fungal pathogens.</title>
        <authorList>
            <person name="Xu J."/>
            <person name="Saunders C.W."/>
            <person name="Hu P."/>
            <person name="Grant R.A."/>
            <person name="Boekhout T."/>
            <person name="Kuramae E.E."/>
            <person name="Kronstad J.W."/>
            <person name="Deangelis Y.M."/>
            <person name="Reeder N.L."/>
            <person name="Johnstone K.R."/>
            <person name="Leland M."/>
            <person name="Fieno A.M."/>
            <person name="Begley W.M."/>
            <person name="Sun Y."/>
            <person name="Lacey M.P."/>
            <person name="Chaudhary T."/>
            <person name="Keough T."/>
            <person name="Chu L."/>
            <person name="Sears R."/>
            <person name="Yuan B."/>
            <person name="Dawson T.L.Jr."/>
        </authorList>
    </citation>
    <scope>NUCLEOTIDE SEQUENCE [LARGE SCALE GENOMIC DNA]</scope>
    <source>
        <strain evidence="6">ATCC MYA-4612 / CBS 7966</strain>
    </source>
</reference>
<comment type="similarity">
    <text evidence="3">Belongs to the WD repeat ASA1 family.</text>
</comment>
<evidence type="ECO:0000256" key="4">
    <source>
        <dbReference type="ARBA" id="ARBA00040563"/>
    </source>
</evidence>
<proteinExistence type="inferred from homology"/>
<evidence type="ECO:0000313" key="6">
    <source>
        <dbReference type="Proteomes" id="UP000008837"/>
    </source>
</evidence>
<keyword evidence="2" id="KW-0677">Repeat</keyword>
<evidence type="ECO:0000256" key="3">
    <source>
        <dbReference type="ARBA" id="ARBA00037931"/>
    </source>
</evidence>
<dbReference type="AlphaFoldDB" id="A8Q6J9"/>
<dbReference type="RefSeq" id="XP_001730003.1">
    <property type="nucleotide sequence ID" value="XM_001729951.1"/>
</dbReference>
<dbReference type="VEuPathDB" id="FungiDB:MGL_2989"/>
<keyword evidence="6" id="KW-1185">Reference proteome</keyword>
<dbReference type="InterPro" id="IPR036322">
    <property type="entry name" value="WD40_repeat_dom_sf"/>
</dbReference>
<dbReference type="Gene3D" id="2.130.10.10">
    <property type="entry name" value="YVTN repeat-like/Quinoprotein amine dehydrogenase"/>
    <property type="match status" value="1"/>
</dbReference>
<comment type="caution">
    <text evidence="5">The sequence shown here is derived from an EMBL/GenBank/DDBJ whole genome shotgun (WGS) entry which is preliminary data.</text>
</comment>
<protein>
    <recommendedName>
        <fullName evidence="4">ASTRA-associated protein 1</fullName>
    </recommendedName>
</protein>
<evidence type="ECO:0000256" key="1">
    <source>
        <dbReference type="ARBA" id="ARBA00022574"/>
    </source>
</evidence>
<sequence>MPIRPPLTPAWIVRHHAPAPVHTVAISNNGDLLLAGDSQGRVSVTHLSYYRPLVFWKAHKDTVLRVDAWAGYLVTHGRDNSIRIWKMPSEVGSATFSSSMVTNLPEPTLVHDMGVNALNYCAYDMTLTKGDNLTLKGWLVTPHTLDSAWLDVYELPSQRRIVEALGRNSPPSTSSIVPGPAAQERRPPVVMSLQTCFVEKVLWIIAGYEDGSLRAWTTSLSTSEPMLMWAHKSHAEAIMAICVSPKLDSVLSVGADYHIVRTSLTPNAVPEVHKVRRPGNACTATF</sequence>
<dbReference type="PANTHER" id="PTHR19854">
    <property type="entry name" value="TRANSDUCIN BETA-LIKE 3"/>
    <property type="match status" value="1"/>
</dbReference>